<evidence type="ECO:0000313" key="1">
    <source>
        <dbReference type="EMBL" id="PHH53537.1"/>
    </source>
</evidence>
<gene>
    <name evidence="1" type="ORF">CFIMG_001739RAa</name>
</gene>
<reference evidence="1 2" key="1">
    <citation type="journal article" date="2013" name="Fungal Biol.">
        <title>Analysis of microsatellite markers in the genome of the plant pathogen Ceratocystis fimbriata.</title>
        <authorList>
            <person name="Simpson M.C."/>
            <person name="Wilken P.M."/>
            <person name="Coetzee M.P."/>
            <person name="Wingfield M.J."/>
            <person name="Wingfield B.D."/>
        </authorList>
    </citation>
    <scope>NUCLEOTIDE SEQUENCE [LARGE SCALE GENOMIC DNA]</scope>
    <source>
        <strain evidence="1 2">CBS 114723</strain>
    </source>
</reference>
<comment type="caution">
    <text evidence="1">The sequence shown here is derived from an EMBL/GenBank/DDBJ whole genome shotgun (WGS) entry which is preliminary data.</text>
</comment>
<organism evidence="1 2">
    <name type="scientific">Ceratocystis fimbriata CBS 114723</name>
    <dbReference type="NCBI Taxonomy" id="1035309"/>
    <lineage>
        <taxon>Eukaryota</taxon>
        <taxon>Fungi</taxon>
        <taxon>Dikarya</taxon>
        <taxon>Ascomycota</taxon>
        <taxon>Pezizomycotina</taxon>
        <taxon>Sordariomycetes</taxon>
        <taxon>Hypocreomycetidae</taxon>
        <taxon>Microascales</taxon>
        <taxon>Ceratocystidaceae</taxon>
        <taxon>Ceratocystis</taxon>
    </lineage>
</organism>
<evidence type="ECO:0000313" key="2">
    <source>
        <dbReference type="Proteomes" id="UP000222788"/>
    </source>
</evidence>
<protein>
    <recommendedName>
        <fullName evidence="3">F-box domain-containing protein</fullName>
    </recommendedName>
</protein>
<name>A0A2C5X5J8_9PEZI</name>
<dbReference type="AlphaFoldDB" id="A0A2C5X5J8"/>
<proteinExistence type="predicted"/>
<reference evidence="1 2" key="2">
    <citation type="journal article" date="2013" name="IMA Fungus">
        <title>IMA Genome-F 1: Ceratocystis fimbriata: Draft nuclear genome sequence for the plant pathogen, Ceratocystis fimbriata.</title>
        <authorList>
            <person name="Wilken P.M."/>
            <person name="Steenkamp E.T."/>
            <person name="Wingfield M.J."/>
            <person name="de Beer Z.W."/>
            <person name="Wingfield B.D."/>
        </authorList>
    </citation>
    <scope>NUCLEOTIDE SEQUENCE [LARGE SCALE GENOMIC DNA]</scope>
    <source>
        <strain evidence="1 2">CBS 114723</strain>
    </source>
</reference>
<sequence length="490" mass="55924">MQSSAMELSKRPKTSFNFSSLPTELRLYIIELLASNWASEHPSVKDIPLAPLASVNSEWQYVIERFTFSTVSADLGGIEMLKRFGRRRKKLVNMMVLKVTLPEYPNNPCESKETWKDKVKNNKVFRDTIIAVYTALSSWDEDEVKPGGFTLTLKVWSASDFNQCSTELWQERLASHRDIGALRFNESYLDIAGFDDEGSRFIDIPYVYVVGYFSVDTNIPRVINPAAISEMVASLRLVRAVYLGVAKHTEDFMMPMLRWSPSIETVHLIGRNTDVSWRELPHESMTQQVDFVSINQGVFRLMNNVKCLHLENLVRIKNFLGPLWPDEENPQPLLETNPLKDTSPFYTLMVLDIQYSSLHFPITWEDDVNDLSDHPETQDWRQRVSLGCARLALLIPNLRLMKVWQRPLMYAGKHSLMYKVSGLGDPAIPTTASLEWNSTFGFAPWEVTLQAWAAVAAKNAGVDNLQVNISMEKNWRTDGQPPKFPALVPT</sequence>
<dbReference type="OrthoDB" id="4688861at2759"/>
<accession>A0A2C5X5J8</accession>
<evidence type="ECO:0008006" key="3">
    <source>
        <dbReference type="Google" id="ProtNLM"/>
    </source>
</evidence>
<dbReference type="STRING" id="1035309.A0A2C5X5J8"/>
<keyword evidence="2" id="KW-1185">Reference proteome</keyword>
<dbReference type="Proteomes" id="UP000222788">
    <property type="component" value="Unassembled WGS sequence"/>
</dbReference>
<dbReference type="EMBL" id="APWK03000042">
    <property type="protein sequence ID" value="PHH53537.1"/>
    <property type="molecule type" value="Genomic_DNA"/>
</dbReference>